<dbReference type="InterPro" id="IPR044925">
    <property type="entry name" value="His-Me_finger_sf"/>
</dbReference>
<gene>
    <name evidence="2" type="ORF">B0H03_1333</name>
</gene>
<name>A0ABX5L7R5_9MICO</name>
<dbReference type="PANTHER" id="PTHR34319:SF7">
    <property type="entry name" value="HNH ENDONUCLEASE DOMAIN-CONTAINING PROTEIN"/>
    <property type="match status" value="1"/>
</dbReference>
<feature type="region of interest" description="Disordered" evidence="1">
    <location>
        <begin position="1"/>
        <end position="37"/>
    </location>
</feature>
<reference evidence="2 3" key="1">
    <citation type="submission" date="2018-03" db="EMBL/GenBank/DDBJ databases">
        <title>Genomic Encyclopedia of Type Strains, Phase III (KMG-III): the genomes of soil and plant-associated and newly described type strains.</title>
        <authorList>
            <person name="Whitman W."/>
        </authorList>
    </citation>
    <scope>NUCLEOTIDE SEQUENCE [LARGE SCALE GENOMIC DNA]</scope>
    <source>
        <strain evidence="2 3">VKM Ac-1602</strain>
    </source>
</reference>
<dbReference type="InterPro" id="IPR003615">
    <property type="entry name" value="HNH_nuc"/>
</dbReference>
<keyword evidence="3" id="KW-1185">Reference proteome</keyword>
<evidence type="ECO:0000256" key="1">
    <source>
        <dbReference type="SAM" id="MobiDB-lite"/>
    </source>
</evidence>
<dbReference type="CDD" id="cd00085">
    <property type="entry name" value="HNHc"/>
    <property type="match status" value="1"/>
</dbReference>
<dbReference type="InterPro" id="IPR052947">
    <property type="entry name" value="T6SS_Hcp1_domain"/>
</dbReference>
<proteinExistence type="predicted"/>
<dbReference type="EMBL" id="QGDV01000033">
    <property type="protein sequence ID" value="PWJ59115.1"/>
    <property type="molecule type" value="Genomic_DNA"/>
</dbReference>
<feature type="compositionally biased region" description="Low complexity" evidence="1">
    <location>
        <begin position="1"/>
        <end position="17"/>
    </location>
</feature>
<sequence length="364" mass="39742">MSSTAAQNSTTSSAKQQFSTAAQARNGRKWNAPGEKRYPPFGAAAKVTKLDILLNKTDDLGRLITKADDLDFGKHVTIATASETTSAMDWLKNHLGAGGVTVSDEFTPTIQPADPIDGSSVTSDSVVVANTTDTVKHAFTATRDDLLNALGNAEKKLGEVGQNLHPAPELAGGGTLPPGTPLADALTRLFRTTDTSDTPRTNFGGGSGSIGFESRLSNGDVFSASLRGEILTVKDISVRNFEYIKRDRSEATQLRNEFDRRIRSNFLKNLARKEMDLRHLGFDDVDITDLRNGRLPDGYQVHHKHPLDDSGTNDFDNLILMKNQPYHKMMTNYQIEATRSLRVGEGRLVPWPEIPGDVYTGGQR</sequence>
<accession>A0ABX5L7R5</accession>
<evidence type="ECO:0000313" key="2">
    <source>
        <dbReference type="EMBL" id="PWJ59115.1"/>
    </source>
</evidence>
<dbReference type="Proteomes" id="UP000245674">
    <property type="component" value="Unassembled WGS sequence"/>
</dbReference>
<comment type="caution">
    <text evidence="2">The sequence shown here is derived from an EMBL/GenBank/DDBJ whole genome shotgun (WGS) entry which is preliminary data.</text>
</comment>
<protein>
    <submittedName>
        <fullName evidence="2">Colicin-lik bacteriocin with DNase/tRNase domain</fullName>
    </submittedName>
</protein>
<organism evidence="2 3">
    <name type="scientific">Rathayibacter iranicus NCPPB 2253 = VKM Ac-1602</name>
    <dbReference type="NCBI Taxonomy" id="1328868"/>
    <lineage>
        <taxon>Bacteria</taxon>
        <taxon>Bacillati</taxon>
        <taxon>Actinomycetota</taxon>
        <taxon>Actinomycetes</taxon>
        <taxon>Micrococcales</taxon>
        <taxon>Microbacteriaceae</taxon>
        <taxon>Rathayibacter</taxon>
    </lineage>
</organism>
<evidence type="ECO:0000313" key="3">
    <source>
        <dbReference type="Proteomes" id="UP000245674"/>
    </source>
</evidence>
<dbReference type="PANTHER" id="PTHR34319">
    <property type="entry name" value="MAJOR EXPORTED PROTEIN"/>
    <property type="match status" value="1"/>
</dbReference>
<dbReference type="SUPFAM" id="SSF54060">
    <property type="entry name" value="His-Me finger endonucleases"/>
    <property type="match status" value="1"/>
</dbReference>